<dbReference type="STRING" id="406100.SAMN04488052_101816"/>
<dbReference type="Pfam" id="PF13677">
    <property type="entry name" value="MotB_plug"/>
    <property type="match status" value="1"/>
</dbReference>
<evidence type="ECO:0000256" key="4">
    <source>
        <dbReference type="ARBA" id="ARBA00022692"/>
    </source>
</evidence>
<dbReference type="GO" id="GO:0005886">
    <property type="term" value="C:plasma membrane"/>
    <property type="evidence" value="ECO:0007669"/>
    <property type="project" value="UniProtKB-SubCell"/>
</dbReference>
<feature type="domain" description="OmpA-like" evidence="9">
    <location>
        <begin position="148"/>
        <end position="267"/>
    </location>
</feature>
<dbReference type="PROSITE" id="PS51123">
    <property type="entry name" value="OMPA_2"/>
    <property type="match status" value="1"/>
</dbReference>
<proteinExistence type="inferred from homology"/>
<dbReference type="PANTHER" id="PTHR30329:SF21">
    <property type="entry name" value="LIPOPROTEIN YIAD-RELATED"/>
    <property type="match status" value="1"/>
</dbReference>
<keyword evidence="4 8" id="KW-0812">Transmembrane</keyword>
<dbReference type="InterPro" id="IPR025713">
    <property type="entry name" value="MotB-like_N_dom"/>
</dbReference>
<sequence>MDDKTQPIVIKRVKKKQEAHHGGSWKVAFADFMTAMFALFLVLWLVSVVDDDQRRGIANYFQNPTAYQDAREQPGDTLIDLEGGSETPLDIADSPRAPTVEEIRRAADDYQRDRMESLQADLEAAIEQSQALEPFKDHLLLDITPEGLRIQLVDQRNRPMFDLGDDALRDYAEAILMELGEVINAVPNRISLTGHTDAVAFTDPDEYDNWELSADRANSARRALLAGGTDPDRVAQVTGLADTVLFDDENPENPINRRISIVVLNPQAERAIMERADTTRFSPADVTE</sequence>
<dbReference type="RefSeq" id="WP_091640116.1">
    <property type="nucleotide sequence ID" value="NZ_FOEG01000001.1"/>
</dbReference>
<evidence type="ECO:0000259" key="9">
    <source>
        <dbReference type="PROSITE" id="PS51123"/>
    </source>
</evidence>
<dbReference type="Gene3D" id="3.30.1330.60">
    <property type="entry name" value="OmpA-like domain"/>
    <property type="match status" value="1"/>
</dbReference>
<accession>A0A1H8QVH7</accession>
<name>A0A1H8QVH7_9GAMM</name>
<organism evidence="10 11">
    <name type="scientific">Aquisalimonas asiatica</name>
    <dbReference type="NCBI Taxonomy" id="406100"/>
    <lineage>
        <taxon>Bacteria</taxon>
        <taxon>Pseudomonadati</taxon>
        <taxon>Pseudomonadota</taxon>
        <taxon>Gammaproteobacteria</taxon>
        <taxon>Chromatiales</taxon>
        <taxon>Ectothiorhodospiraceae</taxon>
        <taxon>Aquisalimonas</taxon>
    </lineage>
</organism>
<evidence type="ECO:0000313" key="11">
    <source>
        <dbReference type="Proteomes" id="UP000199657"/>
    </source>
</evidence>
<protein>
    <submittedName>
        <fullName evidence="10">Chemotaxis protein MotB</fullName>
    </submittedName>
</protein>
<keyword evidence="5 8" id="KW-1133">Transmembrane helix</keyword>
<dbReference type="CDD" id="cd07185">
    <property type="entry name" value="OmpA_C-like"/>
    <property type="match status" value="1"/>
</dbReference>
<keyword evidence="11" id="KW-1185">Reference proteome</keyword>
<dbReference type="Pfam" id="PF00691">
    <property type="entry name" value="OmpA"/>
    <property type="match status" value="1"/>
</dbReference>
<evidence type="ECO:0000256" key="7">
    <source>
        <dbReference type="PROSITE-ProRule" id="PRU00473"/>
    </source>
</evidence>
<dbReference type="Proteomes" id="UP000199657">
    <property type="component" value="Unassembled WGS sequence"/>
</dbReference>
<evidence type="ECO:0000256" key="3">
    <source>
        <dbReference type="ARBA" id="ARBA00022475"/>
    </source>
</evidence>
<gene>
    <name evidence="10" type="ORF">SAMN04488052_101816</name>
</gene>
<dbReference type="NCBIfam" id="NF006548">
    <property type="entry name" value="PRK09041.1"/>
    <property type="match status" value="1"/>
</dbReference>
<dbReference type="EMBL" id="FOEG01000001">
    <property type="protein sequence ID" value="SEO58195.1"/>
    <property type="molecule type" value="Genomic_DNA"/>
</dbReference>
<dbReference type="SUPFAM" id="SSF103088">
    <property type="entry name" value="OmpA-like"/>
    <property type="match status" value="1"/>
</dbReference>
<keyword evidence="6 7" id="KW-0472">Membrane</keyword>
<evidence type="ECO:0000256" key="6">
    <source>
        <dbReference type="ARBA" id="ARBA00023136"/>
    </source>
</evidence>
<evidence type="ECO:0000256" key="5">
    <source>
        <dbReference type="ARBA" id="ARBA00022989"/>
    </source>
</evidence>
<comment type="similarity">
    <text evidence="2">Belongs to the MotB family.</text>
</comment>
<evidence type="ECO:0000256" key="8">
    <source>
        <dbReference type="SAM" id="Phobius"/>
    </source>
</evidence>
<dbReference type="InterPro" id="IPR050330">
    <property type="entry name" value="Bact_OuterMem_StrucFunc"/>
</dbReference>
<evidence type="ECO:0000313" key="10">
    <source>
        <dbReference type="EMBL" id="SEO58195.1"/>
    </source>
</evidence>
<keyword evidence="3" id="KW-1003">Cell membrane</keyword>
<dbReference type="InterPro" id="IPR006665">
    <property type="entry name" value="OmpA-like"/>
</dbReference>
<dbReference type="OrthoDB" id="9809186at2"/>
<evidence type="ECO:0000256" key="1">
    <source>
        <dbReference type="ARBA" id="ARBA00004162"/>
    </source>
</evidence>
<reference evidence="10 11" key="1">
    <citation type="submission" date="2016-10" db="EMBL/GenBank/DDBJ databases">
        <authorList>
            <person name="de Groot N.N."/>
        </authorList>
    </citation>
    <scope>NUCLEOTIDE SEQUENCE [LARGE SCALE GENOMIC DNA]</scope>
    <source>
        <strain evidence="10 11">CGMCC 1.6291</strain>
    </source>
</reference>
<dbReference type="AlphaFoldDB" id="A0A1H8QVH7"/>
<comment type="subcellular location">
    <subcellularLocation>
        <location evidence="1">Cell membrane</location>
        <topology evidence="1">Single-pass membrane protein</topology>
    </subcellularLocation>
</comment>
<dbReference type="InterPro" id="IPR036737">
    <property type="entry name" value="OmpA-like_sf"/>
</dbReference>
<feature type="transmembrane region" description="Helical" evidence="8">
    <location>
        <begin position="27"/>
        <end position="46"/>
    </location>
</feature>
<dbReference type="PANTHER" id="PTHR30329">
    <property type="entry name" value="STATOR ELEMENT OF FLAGELLAR MOTOR COMPLEX"/>
    <property type="match status" value="1"/>
</dbReference>
<evidence type="ECO:0000256" key="2">
    <source>
        <dbReference type="ARBA" id="ARBA00008914"/>
    </source>
</evidence>